<proteinExistence type="predicted"/>
<dbReference type="AlphaFoldDB" id="A0AAJ1PQY8"/>
<keyword evidence="4" id="KW-1185">Reference proteome</keyword>
<feature type="coiled-coil region" evidence="1">
    <location>
        <begin position="156"/>
        <end position="184"/>
    </location>
</feature>
<reference evidence="3" key="1">
    <citation type="submission" date="2023-05" db="EMBL/GenBank/DDBJ databases">
        <title>Mycoplasma phocimorsus sp. nov., isolated from Scandinavian patients with seal finger or septic arthritis after contact with seals.</title>
        <authorList>
            <person name="Skafte-Holm A."/>
            <person name="Pedersen T.R."/>
            <person name="Froelund M."/>
            <person name="Stegger M."/>
            <person name="Qvortrup K."/>
            <person name="Michaels D.L."/>
            <person name="Brown D.R."/>
            <person name="Jensen J.S."/>
        </authorList>
    </citation>
    <scope>NUCLEOTIDE SEQUENCE</scope>
    <source>
        <strain evidence="3">M5725</strain>
    </source>
</reference>
<dbReference type="RefSeq" id="WP_283827208.1">
    <property type="nucleotide sequence ID" value="NZ_JASDDP010000012.1"/>
</dbReference>
<evidence type="ECO:0000256" key="2">
    <source>
        <dbReference type="SAM" id="Phobius"/>
    </source>
</evidence>
<keyword evidence="1" id="KW-0175">Coiled coil</keyword>
<evidence type="ECO:0000313" key="4">
    <source>
        <dbReference type="Proteomes" id="UP001224428"/>
    </source>
</evidence>
<evidence type="ECO:0008006" key="5">
    <source>
        <dbReference type="Google" id="ProtNLM"/>
    </source>
</evidence>
<accession>A0AAJ1PQY8</accession>
<name>A0AAJ1PQY8_9MOLU</name>
<gene>
    <name evidence="3" type="ORF">QLQ80_01295</name>
</gene>
<organism evidence="3 4">
    <name type="scientific">Mycoplasma phocimorsus</name>
    <dbReference type="NCBI Taxonomy" id="3045839"/>
    <lineage>
        <taxon>Bacteria</taxon>
        <taxon>Bacillati</taxon>
        <taxon>Mycoplasmatota</taxon>
        <taxon>Mollicutes</taxon>
        <taxon>Mycoplasmataceae</taxon>
        <taxon>Mycoplasma</taxon>
    </lineage>
</organism>
<keyword evidence="2" id="KW-0472">Membrane</keyword>
<feature type="transmembrane region" description="Helical" evidence="2">
    <location>
        <begin position="213"/>
        <end position="235"/>
    </location>
</feature>
<evidence type="ECO:0000313" key="3">
    <source>
        <dbReference type="EMBL" id="MDJ1645724.1"/>
    </source>
</evidence>
<evidence type="ECO:0000256" key="1">
    <source>
        <dbReference type="SAM" id="Coils"/>
    </source>
</evidence>
<dbReference type="EMBL" id="JASDDP010000012">
    <property type="protein sequence ID" value="MDJ1645724.1"/>
    <property type="molecule type" value="Genomic_DNA"/>
</dbReference>
<keyword evidence="2" id="KW-0812">Transmembrane</keyword>
<dbReference type="PROSITE" id="PS51257">
    <property type="entry name" value="PROKAR_LIPOPROTEIN"/>
    <property type="match status" value="1"/>
</dbReference>
<dbReference type="Proteomes" id="UP001224428">
    <property type="component" value="Unassembled WGS sequence"/>
</dbReference>
<comment type="caution">
    <text evidence="3">The sequence shown here is derived from an EMBL/GenBank/DDBJ whole genome shotgun (WGS) entry which is preliminary data.</text>
</comment>
<protein>
    <recommendedName>
        <fullName evidence="5">Lipoprotein</fullName>
    </recommendedName>
</protein>
<sequence length="352" mass="41524">MKFKKWKILLALSLSSFIFIPFLLFGCKKNTIFKIKYENTNNIETDNLTMYFDNKINTKLNWTNGKNKHIFIGWKLKNNNLTIESILPGEKQDITLIPSVIKEFEGFTEAKNEFFTLYKNVIEDKLINKIMLLIYKEQKEKAYEKYKTQKMIVNLINELKIGIEEKKNEKKEEIHQVKEELKREEPISFPALPLIPAKSFNKPRVIYKNKNNWAVNIFASIGAATMVGGAIYWVVEKIRDIIWEKSLTTYTLKWKPKEQSNLFKEKTLIIKLKGEDWKIGGDKPHELSTEIIEKDFPNFFLERNINNSQNNTQLQVEINNGKVQAYNALVDSEWFEVNETEQEVIIKQKRKR</sequence>
<keyword evidence="2" id="KW-1133">Transmembrane helix</keyword>